<dbReference type="Gene3D" id="1.20.1250.20">
    <property type="entry name" value="MFS general substrate transporter like domains"/>
    <property type="match status" value="1"/>
</dbReference>
<evidence type="ECO:0000256" key="4">
    <source>
        <dbReference type="ARBA" id="ARBA00023136"/>
    </source>
</evidence>
<dbReference type="GO" id="GO:0022857">
    <property type="term" value="F:transmembrane transporter activity"/>
    <property type="evidence" value="ECO:0007669"/>
    <property type="project" value="InterPro"/>
</dbReference>
<keyword evidence="7" id="KW-1185">Reference proteome</keyword>
<dbReference type="EMBL" id="CP125942">
    <property type="protein sequence ID" value="XAO47593.1"/>
    <property type="molecule type" value="Genomic_DNA"/>
</dbReference>
<reference evidence="6 7" key="1">
    <citation type="submission" date="2023-05" db="EMBL/GenBank/DDBJ databases">
        <title>Glutamicibacter sp. B1, complete genome.</title>
        <authorList>
            <person name="Long Y.H."/>
            <person name="Fang T."/>
            <person name="Li X.Y."/>
        </authorList>
    </citation>
    <scope>NUCLEOTIDE SEQUENCE [LARGE SCALE GENOMIC DNA]</scope>
    <source>
        <strain evidence="6 7">B1</strain>
    </source>
</reference>
<dbReference type="PANTHER" id="PTHR23514:SF13">
    <property type="entry name" value="INNER MEMBRANE PROTEIN YBJJ"/>
    <property type="match status" value="1"/>
</dbReference>
<keyword evidence="2 5" id="KW-0812">Transmembrane</keyword>
<evidence type="ECO:0000256" key="5">
    <source>
        <dbReference type="SAM" id="Phobius"/>
    </source>
</evidence>
<dbReference type="SUPFAM" id="SSF103473">
    <property type="entry name" value="MFS general substrate transporter"/>
    <property type="match status" value="1"/>
</dbReference>
<evidence type="ECO:0000256" key="1">
    <source>
        <dbReference type="ARBA" id="ARBA00004141"/>
    </source>
</evidence>
<dbReference type="KEGG" id="gey:QMQ05_11830"/>
<keyword evidence="4 5" id="KW-0472">Membrane</keyword>
<dbReference type="CDD" id="cd17393">
    <property type="entry name" value="MFS_MosC_like"/>
    <property type="match status" value="1"/>
</dbReference>
<keyword evidence="3 5" id="KW-1133">Transmembrane helix</keyword>
<evidence type="ECO:0000313" key="6">
    <source>
        <dbReference type="EMBL" id="XAO47593.1"/>
    </source>
</evidence>
<gene>
    <name evidence="6" type="ORF">QMQ05_11830</name>
</gene>
<feature type="transmembrane region" description="Helical" evidence="5">
    <location>
        <begin position="363"/>
        <end position="387"/>
    </location>
</feature>
<protein>
    <submittedName>
        <fullName evidence="6">MFS transporter</fullName>
    </submittedName>
</protein>
<evidence type="ECO:0000313" key="7">
    <source>
        <dbReference type="Proteomes" id="UP001486888"/>
    </source>
</evidence>
<dbReference type="Proteomes" id="UP001486888">
    <property type="component" value="Chromosome"/>
</dbReference>
<accession>A0AAU6WHF5</accession>
<feature type="transmembrane region" description="Helical" evidence="5">
    <location>
        <begin position="50"/>
        <end position="72"/>
    </location>
</feature>
<dbReference type="Pfam" id="PF07690">
    <property type="entry name" value="MFS_1"/>
    <property type="match status" value="1"/>
</dbReference>
<feature type="transmembrane region" description="Helical" evidence="5">
    <location>
        <begin position="339"/>
        <end position="357"/>
    </location>
</feature>
<dbReference type="InterPro" id="IPR051788">
    <property type="entry name" value="MFS_Transporter"/>
</dbReference>
<proteinExistence type="predicted"/>
<dbReference type="GO" id="GO:0016020">
    <property type="term" value="C:membrane"/>
    <property type="evidence" value="ECO:0007669"/>
    <property type="project" value="UniProtKB-SubCell"/>
</dbReference>
<dbReference type="InterPro" id="IPR011701">
    <property type="entry name" value="MFS"/>
</dbReference>
<comment type="subcellular location">
    <subcellularLocation>
        <location evidence="1">Membrane</location>
        <topology evidence="1">Multi-pass membrane protein</topology>
    </subcellularLocation>
</comment>
<evidence type="ECO:0000256" key="3">
    <source>
        <dbReference type="ARBA" id="ARBA00022989"/>
    </source>
</evidence>
<feature type="transmembrane region" description="Helical" evidence="5">
    <location>
        <begin position="172"/>
        <end position="192"/>
    </location>
</feature>
<dbReference type="AlphaFoldDB" id="A0AAU6WHF5"/>
<feature type="transmembrane region" description="Helical" evidence="5">
    <location>
        <begin position="144"/>
        <end position="166"/>
    </location>
</feature>
<feature type="transmembrane region" description="Helical" evidence="5">
    <location>
        <begin position="20"/>
        <end position="38"/>
    </location>
</feature>
<organism evidence="6 7">
    <name type="scientific">Glutamicibacter ectropisis</name>
    <dbReference type="NCBI Taxonomy" id="3046593"/>
    <lineage>
        <taxon>Bacteria</taxon>
        <taxon>Bacillati</taxon>
        <taxon>Actinomycetota</taxon>
        <taxon>Actinomycetes</taxon>
        <taxon>Micrococcales</taxon>
        <taxon>Micrococcaceae</taxon>
        <taxon>Glutamicibacter</taxon>
    </lineage>
</organism>
<feature type="transmembrane region" description="Helical" evidence="5">
    <location>
        <begin position="92"/>
        <end position="113"/>
    </location>
</feature>
<evidence type="ECO:0000256" key="2">
    <source>
        <dbReference type="ARBA" id="ARBA00022692"/>
    </source>
</evidence>
<name>A0AAU6WHF5_9MICC</name>
<dbReference type="InterPro" id="IPR036259">
    <property type="entry name" value="MFS_trans_sf"/>
</dbReference>
<feature type="transmembrane region" description="Helical" evidence="5">
    <location>
        <begin position="257"/>
        <end position="274"/>
    </location>
</feature>
<sequence>MQPTGNAQPSVIHWRNALMAAYLASGLLISALVSRLPAVRDALELDHAKVGLLLLCMSAGSFLSVSISGQLVLRLGAANVMRIAATIGGGSLLLVGVSTGLLGNTLACGIFLFTQGLGTASWNVASNVQGAAMERALGKSIMPALHGFFSIGTVIGAGIGALAAGIGLPLQYHYGLVGLIIIGTVLYSSRYFGEDFSRTSSNSRTSNGPSLKRAWTEPQTVLLGVLVLGMALAEGAAGDWVALALADGYQTTEATGAIGYGVFVTAMTLTRLLSGDLILRLGRVTMIRASAISAFIGVLLFAFGHSLPLAFVALAIWGMGVALTFPLAMSAASDDPIHAATRVAVVSTIGYGAFLGGPPLLGLLAQAIGLLPALGSISLLIVLAFILSSNTAGYPQDEQPNEN</sequence>
<feature type="transmembrane region" description="Helical" evidence="5">
    <location>
        <begin position="221"/>
        <end position="245"/>
    </location>
</feature>
<dbReference type="PANTHER" id="PTHR23514">
    <property type="entry name" value="BYPASS OF STOP CODON PROTEIN 6"/>
    <property type="match status" value="1"/>
</dbReference>